<proteinExistence type="predicted"/>
<evidence type="ECO:0000313" key="2">
    <source>
        <dbReference type="Proteomes" id="UP000076442"/>
    </source>
</evidence>
<evidence type="ECO:0000313" key="1">
    <source>
        <dbReference type="EMBL" id="KZD95290.1"/>
    </source>
</evidence>
<name>A0AAP1E5U9_BACIU</name>
<protein>
    <submittedName>
        <fullName evidence="1">Uncharacterized protein</fullName>
    </submittedName>
</protein>
<accession>A0AAP1E5U9</accession>
<dbReference type="EMBL" id="LJZV01000001">
    <property type="protein sequence ID" value="KZD95290.1"/>
    <property type="molecule type" value="Genomic_DNA"/>
</dbReference>
<dbReference type="AlphaFoldDB" id="A0AAP1E5U9"/>
<dbReference type="Proteomes" id="UP000076442">
    <property type="component" value="Unassembled WGS sequence"/>
</dbReference>
<sequence length="56" mass="6578">MEYSLYQTFLDKIKSHFRKGNGFRYVLPYASKKVLNHHSSKWVFAETFLSSSAMEA</sequence>
<organism evidence="1 2">
    <name type="scientific">Bacillus subtilis</name>
    <dbReference type="NCBI Taxonomy" id="1423"/>
    <lineage>
        <taxon>Bacteria</taxon>
        <taxon>Bacillati</taxon>
        <taxon>Bacillota</taxon>
        <taxon>Bacilli</taxon>
        <taxon>Bacillales</taxon>
        <taxon>Bacillaceae</taxon>
        <taxon>Bacillus</taxon>
    </lineage>
</organism>
<reference evidence="1 2" key="1">
    <citation type="submission" date="2015-09" db="EMBL/GenBank/DDBJ databases">
        <title>Spore heat resistance.</title>
        <authorList>
            <person name="Boekhorst J."/>
            <person name="Berendsen E.M."/>
            <person name="Wells-Bennik M.H."/>
            <person name="Kuipers O.P."/>
        </authorList>
    </citation>
    <scope>NUCLEOTIDE SEQUENCE [LARGE SCALE GENOMIC DNA]</scope>
    <source>
        <strain evidence="1 2">B4122</strain>
    </source>
</reference>
<gene>
    <name evidence="1" type="ORF">B4122_0262</name>
</gene>
<comment type="caution">
    <text evidence="1">The sequence shown here is derived from an EMBL/GenBank/DDBJ whole genome shotgun (WGS) entry which is preliminary data.</text>
</comment>